<dbReference type="InterPro" id="IPR013785">
    <property type="entry name" value="Aldolase_TIM"/>
</dbReference>
<keyword evidence="1" id="KW-0285">Flavoprotein</keyword>
<dbReference type="Pfam" id="PF03060">
    <property type="entry name" value="NMO"/>
    <property type="match status" value="1"/>
</dbReference>
<proteinExistence type="predicted"/>
<dbReference type="SUPFAM" id="SSF51412">
    <property type="entry name" value="Inosine monophosphate dehydrogenase (IMPDH)"/>
    <property type="match status" value="1"/>
</dbReference>
<keyword evidence="4" id="KW-0503">Monooxygenase</keyword>
<organism evidence="4 5">
    <name type="scientific">Uruburuella testudinis</name>
    <dbReference type="NCBI Taxonomy" id="1282863"/>
    <lineage>
        <taxon>Bacteria</taxon>
        <taxon>Pseudomonadati</taxon>
        <taxon>Pseudomonadota</taxon>
        <taxon>Betaproteobacteria</taxon>
        <taxon>Neisseriales</taxon>
        <taxon>Neisseriaceae</taxon>
        <taxon>Uruburuella</taxon>
    </lineage>
</organism>
<evidence type="ECO:0000256" key="3">
    <source>
        <dbReference type="ARBA" id="ARBA00023002"/>
    </source>
</evidence>
<dbReference type="PANTHER" id="PTHR32332:SF20">
    <property type="entry name" value="2-NITROPROPANE DIOXYGENASE-LIKE PROTEIN"/>
    <property type="match status" value="1"/>
</dbReference>
<keyword evidence="5" id="KW-1185">Reference proteome</keyword>
<reference evidence="4 5" key="1">
    <citation type="journal article" date="2022" name="Res Sq">
        <title>Evolution of multicellular longitudinally dividing oral cavity symbionts (Neisseriaceae).</title>
        <authorList>
            <person name="Nyongesa S."/>
            <person name="Weber P."/>
            <person name="Bernet E."/>
            <person name="Pullido F."/>
            <person name="Nieckarz M."/>
            <person name="Delaby M."/>
            <person name="Nieves C."/>
            <person name="Viehboeck T."/>
            <person name="Krause N."/>
            <person name="Rivera-Millot A."/>
            <person name="Nakamura A."/>
            <person name="Vischer N."/>
            <person name="VanNieuwenhze M."/>
            <person name="Brun Y."/>
            <person name="Cava F."/>
            <person name="Bulgheresi S."/>
            <person name="Veyrier F."/>
        </authorList>
    </citation>
    <scope>NUCLEOTIDE SEQUENCE [LARGE SCALE GENOMIC DNA]</scope>
    <source>
        <strain evidence="4 5">CCUG 63373m</strain>
    </source>
</reference>
<accession>A0ABY4DQJ7</accession>
<evidence type="ECO:0000313" key="4">
    <source>
        <dbReference type="EMBL" id="UOO81334.1"/>
    </source>
</evidence>
<keyword evidence="3" id="KW-0560">Oxidoreductase</keyword>
<name>A0ABY4DQJ7_9NEIS</name>
<dbReference type="PANTHER" id="PTHR32332">
    <property type="entry name" value="2-NITROPROPANE DIOXYGENASE"/>
    <property type="match status" value="1"/>
</dbReference>
<dbReference type="CDD" id="cd04730">
    <property type="entry name" value="NPD_like"/>
    <property type="match status" value="1"/>
</dbReference>
<protein>
    <submittedName>
        <fullName evidence="4">Nitronate monooxygenase</fullName>
    </submittedName>
</protein>
<dbReference type="Gene3D" id="3.20.20.70">
    <property type="entry name" value="Aldolase class I"/>
    <property type="match status" value="1"/>
</dbReference>
<gene>
    <name evidence="4" type="ORF">LVJ83_10225</name>
</gene>
<sequence length="337" mass="36080">MQNNRITQILGIQYPIVQGPMSWMTDAKFVAAVSNAGGLGMLGPNAGLMKAPKTTEALLSTMRAEIRKTKALTDKPFGMPIILSYDFSTMGALVDLIIEEGVQVALINQLDGIDYRPFMQKFKAAGVKTIFRAGTPTPQNAREAEQLGADIVVATGFDEGGTVPSQVIGTFSIVPQIADAISIPVMAAGGIADVRGVRASLALGAEGVFVGTVLLPTVENRMAESVKQRIVDSSAQDLLLYRTQPAYYRSLPTRLAHELVAMDNRGASRDELLEASKGGYGMRLGMLEEGRADEGYISVGNGISYIHEIRSVQAVINDLMQDFAAAQTTQHITHHAA</sequence>
<dbReference type="Proteomes" id="UP000829817">
    <property type="component" value="Chromosome"/>
</dbReference>
<evidence type="ECO:0000256" key="2">
    <source>
        <dbReference type="ARBA" id="ARBA00022643"/>
    </source>
</evidence>
<evidence type="ECO:0000256" key="1">
    <source>
        <dbReference type="ARBA" id="ARBA00022630"/>
    </source>
</evidence>
<dbReference type="RefSeq" id="WP_244784398.1">
    <property type="nucleotide sequence ID" value="NZ_CP091508.1"/>
</dbReference>
<keyword evidence="2" id="KW-0288">FMN</keyword>
<dbReference type="InterPro" id="IPR004136">
    <property type="entry name" value="NMO"/>
</dbReference>
<dbReference type="EMBL" id="CP091508">
    <property type="protein sequence ID" value="UOO81334.1"/>
    <property type="molecule type" value="Genomic_DNA"/>
</dbReference>
<evidence type="ECO:0000313" key="5">
    <source>
        <dbReference type="Proteomes" id="UP000829817"/>
    </source>
</evidence>
<dbReference type="GO" id="GO:0004497">
    <property type="term" value="F:monooxygenase activity"/>
    <property type="evidence" value="ECO:0007669"/>
    <property type="project" value="UniProtKB-KW"/>
</dbReference>